<gene>
    <name evidence="2" type="ORF">KC19_3G225300</name>
</gene>
<sequence>MVCILLIHVLSNPCSVSANGGGVSYLTDYDCSKIITFQPLHKIDLVTCLSSTFNLVRSLHRRRQKIFSKIQYYQRRCGTTGNHCKL</sequence>
<keyword evidence="3" id="KW-1185">Reference proteome</keyword>
<feature type="signal peptide" evidence="1">
    <location>
        <begin position="1"/>
        <end position="18"/>
    </location>
</feature>
<keyword evidence="1" id="KW-0732">Signal</keyword>
<name>A0A8T0IQH8_CERPU</name>
<evidence type="ECO:0000313" key="2">
    <source>
        <dbReference type="EMBL" id="KAG0584643.1"/>
    </source>
</evidence>
<dbReference type="EMBL" id="CM026423">
    <property type="protein sequence ID" value="KAG0584643.1"/>
    <property type="molecule type" value="Genomic_DNA"/>
</dbReference>
<evidence type="ECO:0008006" key="4">
    <source>
        <dbReference type="Google" id="ProtNLM"/>
    </source>
</evidence>
<proteinExistence type="predicted"/>
<dbReference type="Proteomes" id="UP000822688">
    <property type="component" value="Chromosome 3"/>
</dbReference>
<reference evidence="2" key="1">
    <citation type="submission" date="2020-06" db="EMBL/GenBank/DDBJ databases">
        <title>WGS assembly of Ceratodon purpureus strain R40.</title>
        <authorList>
            <person name="Carey S.B."/>
            <person name="Jenkins J."/>
            <person name="Shu S."/>
            <person name="Lovell J.T."/>
            <person name="Sreedasyam A."/>
            <person name="Maumus F."/>
            <person name="Tiley G.P."/>
            <person name="Fernandez-Pozo N."/>
            <person name="Barry K."/>
            <person name="Chen C."/>
            <person name="Wang M."/>
            <person name="Lipzen A."/>
            <person name="Daum C."/>
            <person name="Saski C.A."/>
            <person name="Payton A.C."/>
            <person name="Mcbreen J.C."/>
            <person name="Conrad R.E."/>
            <person name="Kollar L.M."/>
            <person name="Olsson S."/>
            <person name="Huttunen S."/>
            <person name="Landis J.B."/>
            <person name="Wickett N.J."/>
            <person name="Johnson M.G."/>
            <person name="Rensing S.A."/>
            <person name="Grimwood J."/>
            <person name="Schmutz J."/>
            <person name="Mcdaniel S.F."/>
        </authorList>
    </citation>
    <scope>NUCLEOTIDE SEQUENCE</scope>
    <source>
        <strain evidence="2">R40</strain>
    </source>
</reference>
<evidence type="ECO:0000256" key="1">
    <source>
        <dbReference type="SAM" id="SignalP"/>
    </source>
</evidence>
<comment type="caution">
    <text evidence="2">The sequence shown here is derived from an EMBL/GenBank/DDBJ whole genome shotgun (WGS) entry which is preliminary data.</text>
</comment>
<dbReference type="AlphaFoldDB" id="A0A8T0IQH8"/>
<evidence type="ECO:0000313" key="3">
    <source>
        <dbReference type="Proteomes" id="UP000822688"/>
    </source>
</evidence>
<protein>
    <recommendedName>
        <fullName evidence="4">Secreted protein</fullName>
    </recommendedName>
</protein>
<accession>A0A8T0IQH8</accession>
<feature type="chain" id="PRO_5035845643" description="Secreted protein" evidence="1">
    <location>
        <begin position="19"/>
        <end position="86"/>
    </location>
</feature>
<organism evidence="2 3">
    <name type="scientific">Ceratodon purpureus</name>
    <name type="common">Fire moss</name>
    <name type="synonym">Dicranum purpureum</name>
    <dbReference type="NCBI Taxonomy" id="3225"/>
    <lineage>
        <taxon>Eukaryota</taxon>
        <taxon>Viridiplantae</taxon>
        <taxon>Streptophyta</taxon>
        <taxon>Embryophyta</taxon>
        <taxon>Bryophyta</taxon>
        <taxon>Bryophytina</taxon>
        <taxon>Bryopsida</taxon>
        <taxon>Dicranidae</taxon>
        <taxon>Pseudoditrichales</taxon>
        <taxon>Ditrichaceae</taxon>
        <taxon>Ceratodon</taxon>
    </lineage>
</organism>